<organism evidence="2">
    <name type="scientific">Ditylum brightwellii</name>
    <dbReference type="NCBI Taxonomy" id="49249"/>
    <lineage>
        <taxon>Eukaryota</taxon>
        <taxon>Sar</taxon>
        <taxon>Stramenopiles</taxon>
        <taxon>Ochrophyta</taxon>
        <taxon>Bacillariophyta</taxon>
        <taxon>Mediophyceae</taxon>
        <taxon>Lithodesmiophycidae</taxon>
        <taxon>Lithodesmiales</taxon>
        <taxon>Lithodesmiaceae</taxon>
        <taxon>Ditylum</taxon>
    </lineage>
</organism>
<dbReference type="AlphaFoldDB" id="A0A7S1VYK3"/>
<evidence type="ECO:0000256" key="1">
    <source>
        <dbReference type="SAM" id="MobiDB-lite"/>
    </source>
</evidence>
<feature type="compositionally biased region" description="Acidic residues" evidence="1">
    <location>
        <begin position="98"/>
        <end position="127"/>
    </location>
</feature>
<name>A0A7S1VYK3_9STRA</name>
<proteinExistence type="predicted"/>
<protein>
    <submittedName>
        <fullName evidence="2">Uncharacterized protein</fullName>
    </submittedName>
</protein>
<evidence type="ECO:0000313" key="2">
    <source>
        <dbReference type="EMBL" id="CAD9315235.1"/>
    </source>
</evidence>
<reference evidence="2" key="1">
    <citation type="submission" date="2021-01" db="EMBL/GenBank/DDBJ databases">
        <authorList>
            <person name="Corre E."/>
            <person name="Pelletier E."/>
            <person name="Niang G."/>
            <person name="Scheremetjew M."/>
            <person name="Finn R."/>
            <person name="Kale V."/>
            <person name="Holt S."/>
            <person name="Cochrane G."/>
            <person name="Meng A."/>
            <person name="Brown T."/>
            <person name="Cohen L."/>
        </authorList>
    </citation>
    <scope>NUCLEOTIDE SEQUENCE</scope>
    <source>
        <strain evidence="2">Pop2</strain>
    </source>
</reference>
<feature type="compositionally biased region" description="Acidic residues" evidence="1">
    <location>
        <begin position="63"/>
        <end position="88"/>
    </location>
</feature>
<sequence>MPSKKPRRLVPHITHHLQMLQRKGYLCLKVTFRIFLIPSHLGQKSVVGRESVEVKVVVGEDVVDEEVTMPEEGEEEKKEDEEECDTDGETVMAKVEDAEMEEEEKSMEVDIATDEETTTFNEDEGTE</sequence>
<feature type="region of interest" description="Disordered" evidence="1">
    <location>
        <begin position="63"/>
        <end position="127"/>
    </location>
</feature>
<gene>
    <name evidence="2" type="ORF">DBRI1063_LOCUS1641</name>
</gene>
<accession>A0A7S1VYK3</accession>
<dbReference type="EMBL" id="HBGN01002445">
    <property type="protein sequence ID" value="CAD9315235.1"/>
    <property type="molecule type" value="Transcribed_RNA"/>
</dbReference>